<dbReference type="Proteomes" id="UP000277204">
    <property type="component" value="Unassembled WGS sequence"/>
</dbReference>
<name>A0A183MDQ6_9TREM</name>
<evidence type="ECO:0000313" key="3">
    <source>
        <dbReference type="Proteomes" id="UP000277204"/>
    </source>
</evidence>
<feature type="region of interest" description="Disordered" evidence="1">
    <location>
        <begin position="1"/>
        <end position="80"/>
    </location>
</feature>
<accession>A0A183MDQ6</accession>
<dbReference type="EMBL" id="UZAI01013292">
    <property type="protein sequence ID" value="VDP11046.1"/>
    <property type="molecule type" value="Genomic_DNA"/>
</dbReference>
<keyword evidence="3" id="KW-1185">Reference proteome</keyword>
<protein>
    <submittedName>
        <fullName evidence="2">Uncharacterized protein</fullName>
    </submittedName>
</protein>
<feature type="compositionally biased region" description="Basic and acidic residues" evidence="1">
    <location>
        <begin position="34"/>
        <end position="49"/>
    </location>
</feature>
<proteinExistence type="predicted"/>
<gene>
    <name evidence="2" type="ORF">SMRZ_LOCUS14182</name>
</gene>
<sequence>MKWISIETLGSTREKNKMKTAVNNSQTRTKKSKAQAEHTEVNKRMKKSNEATSRNMWKTKQRQEKKLQQKDISDNYMRKAPNCITRQAITCNPQSQRRRTSKNN</sequence>
<evidence type="ECO:0000256" key="1">
    <source>
        <dbReference type="SAM" id="MobiDB-lite"/>
    </source>
</evidence>
<feature type="compositionally biased region" description="Basic and acidic residues" evidence="1">
    <location>
        <begin position="61"/>
        <end position="77"/>
    </location>
</feature>
<dbReference type="AlphaFoldDB" id="A0A183MDQ6"/>
<evidence type="ECO:0000313" key="2">
    <source>
        <dbReference type="EMBL" id="VDP11046.1"/>
    </source>
</evidence>
<reference evidence="2 3" key="1">
    <citation type="submission" date="2018-11" db="EMBL/GenBank/DDBJ databases">
        <authorList>
            <consortium name="Pathogen Informatics"/>
        </authorList>
    </citation>
    <scope>NUCLEOTIDE SEQUENCE [LARGE SCALE GENOMIC DNA]</scope>
    <source>
        <strain evidence="2 3">Zambia</strain>
    </source>
</reference>
<organism evidence="2 3">
    <name type="scientific">Schistosoma margrebowiei</name>
    <dbReference type="NCBI Taxonomy" id="48269"/>
    <lineage>
        <taxon>Eukaryota</taxon>
        <taxon>Metazoa</taxon>
        <taxon>Spiralia</taxon>
        <taxon>Lophotrochozoa</taxon>
        <taxon>Platyhelminthes</taxon>
        <taxon>Trematoda</taxon>
        <taxon>Digenea</taxon>
        <taxon>Strigeidida</taxon>
        <taxon>Schistosomatoidea</taxon>
        <taxon>Schistosomatidae</taxon>
        <taxon>Schistosoma</taxon>
    </lineage>
</organism>